<proteinExistence type="predicted"/>
<dbReference type="PANTHER" id="PTHR43630">
    <property type="entry name" value="POLY-BETA-1,6-N-ACETYL-D-GLUCOSAMINE SYNTHASE"/>
    <property type="match status" value="1"/>
</dbReference>
<feature type="domain" description="Glycosyltransferase 2-like" evidence="1">
    <location>
        <begin position="10"/>
        <end position="129"/>
    </location>
</feature>
<dbReference type="AlphaFoldDB" id="A0A2M8QCU8"/>
<dbReference type="PANTHER" id="PTHR43630:SF2">
    <property type="entry name" value="GLYCOSYLTRANSFERASE"/>
    <property type="match status" value="1"/>
</dbReference>
<protein>
    <submittedName>
        <fullName evidence="2">Glycosyltransferase family 2 protein</fullName>
    </submittedName>
</protein>
<dbReference type="InterPro" id="IPR001173">
    <property type="entry name" value="Glyco_trans_2-like"/>
</dbReference>
<gene>
    <name evidence="2" type="ORF">CUN48_07635</name>
</gene>
<evidence type="ECO:0000313" key="3">
    <source>
        <dbReference type="Proteomes" id="UP000230790"/>
    </source>
</evidence>
<sequence length="259" mass="29928">MSAASSPRVSAVILTLNEERHIRACLETLAWADARIVFDSFSTDATVALAEQAGAQVIQHPFQNYAQQRNAALGAVDSEWVFFVDADERCPQALGEEIRAVVAAPQHDVYAVPRQNYLFGRLTLGAGWHPDHQARLFRVGRACFDPRREVHEVAQHDGPMGYLRAALIHYNYDTVAQFHVKQRKYAEYDAGILFKQGVRPKPRNFVLQPLREFRRRFFTLRGYRDGWHGLRLSALMAYYNFDMYRRLARMWREQDRRGA</sequence>
<dbReference type="EMBL" id="PGTN01000040">
    <property type="protein sequence ID" value="PJF47627.1"/>
    <property type="molecule type" value="Genomic_DNA"/>
</dbReference>
<reference evidence="2 3" key="1">
    <citation type="submission" date="2017-11" db="EMBL/GenBank/DDBJ databases">
        <title>Evolution of Phototrophy in the Chloroflexi Phylum Driven by Horizontal Gene Transfer.</title>
        <authorList>
            <person name="Ward L.M."/>
            <person name="Hemp J."/>
            <person name="Shih P.M."/>
            <person name="Mcglynn S.E."/>
            <person name="Fischer W."/>
        </authorList>
    </citation>
    <scope>NUCLEOTIDE SEQUENCE [LARGE SCALE GENOMIC DNA]</scope>
    <source>
        <strain evidence="2">JP3_7</strain>
    </source>
</reference>
<evidence type="ECO:0000313" key="2">
    <source>
        <dbReference type="EMBL" id="PJF47627.1"/>
    </source>
</evidence>
<accession>A0A2M8QCU8</accession>
<dbReference type="CDD" id="cd02511">
    <property type="entry name" value="Beta4Glucosyltransferase"/>
    <property type="match status" value="1"/>
</dbReference>
<dbReference type="InterPro" id="IPR029044">
    <property type="entry name" value="Nucleotide-diphossugar_trans"/>
</dbReference>
<dbReference type="GO" id="GO:0016740">
    <property type="term" value="F:transferase activity"/>
    <property type="evidence" value="ECO:0007669"/>
    <property type="project" value="UniProtKB-KW"/>
</dbReference>
<name>A0A2M8QCU8_9CHLR</name>
<organism evidence="2 3">
    <name type="scientific">Candidatus Thermofonsia Clade 3 bacterium</name>
    <dbReference type="NCBI Taxonomy" id="2364212"/>
    <lineage>
        <taxon>Bacteria</taxon>
        <taxon>Bacillati</taxon>
        <taxon>Chloroflexota</taxon>
        <taxon>Candidatus Thermofontia</taxon>
        <taxon>Candidatus Thermofonsia Clade 3</taxon>
    </lineage>
</organism>
<evidence type="ECO:0000259" key="1">
    <source>
        <dbReference type="Pfam" id="PF00535"/>
    </source>
</evidence>
<dbReference type="SUPFAM" id="SSF53448">
    <property type="entry name" value="Nucleotide-diphospho-sugar transferases"/>
    <property type="match status" value="1"/>
</dbReference>
<dbReference type="Proteomes" id="UP000230790">
    <property type="component" value="Unassembled WGS sequence"/>
</dbReference>
<comment type="caution">
    <text evidence="2">The sequence shown here is derived from an EMBL/GenBank/DDBJ whole genome shotgun (WGS) entry which is preliminary data.</text>
</comment>
<keyword evidence="2" id="KW-0808">Transferase</keyword>
<dbReference type="Pfam" id="PF00535">
    <property type="entry name" value="Glycos_transf_2"/>
    <property type="match status" value="1"/>
</dbReference>
<dbReference type="Gene3D" id="3.90.550.10">
    <property type="entry name" value="Spore Coat Polysaccharide Biosynthesis Protein SpsA, Chain A"/>
    <property type="match status" value="1"/>
</dbReference>